<evidence type="ECO:0000313" key="1">
    <source>
        <dbReference type="EMBL" id="PPS15102.1"/>
    </source>
</evidence>
<dbReference type="GO" id="GO:0016020">
    <property type="term" value="C:membrane"/>
    <property type="evidence" value="ECO:0007669"/>
    <property type="project" value="TreeGrafter"/>
</dbReference>
<sequence>MFCCFHATDDLQDHIIICGFGRVGQIIAQRLSERLVPFVALDVRRAKSGWQYLPTVEMSLAMEMTPDCCTVICKGSPISRHIFPSLMQINYLPTPIDRVAMGRALGLSLYFGDVGSREAHDVDQGLNLEKAGATAVVPETLEPRLQLAGAILSQVKLPAQEIATTLDEFRYHHLAELTELCEASGCSLGYGFARLMRKSETRNPAVRLSR</sequence>
<dbReference type="GO" id="GO:0009507">
    <property type="term" value="C:chloroplast"/>
    <property type="evidence" value="ECO:0007669"/>
    <property type="project" value="TreeGrafter"/>
</dbReference>
<dbReference type="OrthoDB" id="4834at2759"/>
<dbReference type="PANTHER" id="PTHR46157">
    <property type="entry name" value="K(+) EFFLUX ANTIPORTER 3, CHLOROPLASTIC"/>
    <property type="match status" value="1"/>
</dbReference>
<organism evidence="1 2">
    <name type="scientific">Gossypium barbadense</name>
    <name type="common">Sea Island cotton</name>
    <name type="synonym">Hibiscus barbadensis</name>
    <dbReference type="NCBI Taxonomy" id="3634"/>
    <lineage>
        <taxon>Eukaryota</taxon>
        <taxon>Viridiplantae</taxon>
        <taxon>Streptophyta</taxon>
        <taxon>Embryophyta</taxon>
        <taxon>Tracheophyta</taxon>
        <taxon>Spermatophyta</taxon>
        <taxon>Magnoliopsida</taxon>
        <taxon>eudicotyledons</taxon>
        <taxon>Gunneridae</taxon>
        <taxon>Pentapetalae</taxon>
        <taxon>rosids</taxon>
        <taxon>malvids</taxon>
        <taxon>Malvales</taxon>
        <taxon>Malvaceae</taxon>
        <taxon>Malvoideae</taxon>
        <taxon>Gossypium</taxon>
    </lineage>
</organism>
<dbReference type="SUPFAM" id="SSF51735">
    <property type="entry name" value="NAD(P)-binding Rossmann-fold domains"/>
    <property type="match status" value="1"/>
</dbReference>
<evidence type="ECO:0008006" key="3">
    <source>
        <dbReference type="Google" id="ProtNLM"/>
    </source>
</evidence>
<dbReference type="AlphaFoldDB" id="A0A2P5YHM7"/>
<protein>
    <recommendedName>
        <fullName evidence="3">RCK N-terminal domain-containing protein</fullName>
    </recommendedName>
</protein>
<reference evidence="1 2" key="1">
    <citation type="submission" date="2015-01" db="EMBL/GenBank/DDBJ databases">
        <title>Genome of allotetraploid Gossypium barbadense reveals genomic plasticity and fiber elongation in cotton evolution.</title>
        <authorList>
            <person name="Chen X."/>
            <person name="Liu X."/>
            <person name="Zhao B."/>
            <person name="Zheng H."/>
            <person name="Hu Y."/>
            <person name="Lu G."/>
            <person name="Yang C."/>
            <person name="Chen J."/>
            <person name="Shan C."/>
            <person name="Zhang L."/>
            <person name="Zhou Y."/>
            <person name="Wang L."/>
            <person name="Guo W."/>
            <person name="Bai Y."/>
            <person name="Ruan J."/>
            <person name="Shangguan X."/>
            <person name="Mao Y."/>
            <person name="Jiang J."/>
            <person name="Zhu Y."/>
            <person name="Lei J."/>
            <person name="Kang H."/>
            <person name="Chen S."/>
            <person name="He X."/>
            <person name="Wang R."/>
            <person name="Wang Y."/>
            <person name="Chen J."/>
            <person name="Wang L."/>
            <person name="Yu S."/>
            <person name="Wang B."/>
            <person name="Wei J."/>
            <person name="Song S."/>
            <person name="Lu X."/>
            <person name="Gao Z."/>
            <person name="Gu W."/>
            <person name="Deng X."/>
            <person name="Ma D."/>
            <person name="Wang S."/>
            <person name="Liang W."/>
            <person name="Fang L."/>
            <person name="Cai C."/>
            <person name="Zhu X."/>
            <person name="Zhou B."/>
            <person name="Zhang Y."/>
            <person name="Chen Z."/>
            <person name="Xu S."/>
            <person name="Zhu R."/>
            <person name="Wang S."/>
            <person name="Zhang T."/>
            <person name="Zhao G."/>
        </authorList>
    </citation>
    <scope>NUCLEOTIDE SEQUENCE [LARGE SCALE GENOMIC DNA]</scope>
    <source>
        <strain evidence="2">cv. Xinhai21</strain>
        <tissue evidence="1">Leaf</tissue>
    </source>
</reference>
<dbReference type="InterPro" id="IPR036291">
    <property type="entry name" value="NAD(P)-bd_dom_sf"/>
</dbReference>
<proteinExistence type="predicted"/>
<gene>
    <name evidence="1" type="ORF">GOBAR_AA05475</name>
</gene>
<accession>A0A2P5YHM7</accession>
<name>A0A2P5YHM7_GOSBA</name>
<dbReference type="EMBL" id="KZ663192">
    <property type="protein sequence ID" value="PPS15102.1"/>
    <property type="molecule type" value="Genomic_DNA"/>
</dbReference>
<dbReference type="GO" id="GO:0015386">
    <property type="term" value="F:potassium:proton antiporter activity"/>
    <property type="evidence" value="ECO:0007669"/>
    <property type="project" value="TreeGrafter"/>
</dbReference>
<dbReference type="Gene3D" id="3.40.50.720">
    <property type="entry name" value="NAD(P)-binding Rossmann-like Domain"/>
    <property type="match status" value="2"/>
</dbReference>
<dbReference type="Proteomes" id="UP000239757">
    <property type="component" value="Unassembled WGS sequence"/>
</dbReference>
<dbReference type="PANTHER" id="PTHR46157:SF2">
    <property type="entry name" value="K(+) EFFLUX ANTIPORTER 1, CHLOROPLASTIC-RELATED"/>
    <property type="match status" value="1"/>
</dbReference>
<evidence type="ECO:0000313" key="2">
    <source>
        <dbReference type="Proteomes" id="UP000239757"/>
    </source>
</evidence>